<evidence type="ECO:0000313" key="4">
    <source>
        <dbReference type="Proteomes" id="UP000030765"/>
    </source>
</evidence>
<keyword evidence="4" id="KW-1185">Reference proteome</keyword>
<dbReference type="VEuPathDB" id="VectorBase:ASIC008256"/>
<gene>
    <name evidence="2" type="ORF">ZHAS_00008256</name>
</gene>
<evidence type="ECO:0000256" key="1">
    <source>
        <dbReference type="SAM" id="MobiDB-lite"/>
    </source>
</evidence>
<keyword evidence="2" id="KW-0808">Transferase</keyword>
<protein>
    <submittedName>
        <fullName evidence="2 3">tRNA adenylyltransferase</fullName>
    </submittedName>
</protein>
<evidence type="ECO:0000313" key="3">
    <source>
        <dbReference type="EnsemblMetazoa" id="ASIC008256-PA"/>
    </source>
</evidence>
<feature type="region of interest" description="Disordered" evidence="1">
    <location>
        <begin position="102"/>
        <end position="122"/>
    </location>
</feature>
<dbReference type="EnsemblMetazoa" id="ASIC008256-RA">
    <property type="protein sequence ID" value="ASIC008256-PA"/>
    <property type="gene ID" value="ASIC008256"/>
</dbReference>
<accession>A0A084VRP9</accession>
<reference evidence="3" key="2">
    <citation type="submission" date="2020-05" db="UniProtKB">
        <authorList>
            <consortium name="EnsemblMetazoa"/>
        </authorList>
    </citation>
    <scope>IDENTIFICATION</scope>
</reference>
<organism evidence="2">
    <name type="scientific">Anopheles sinensis</name>
    <name type="common">Mosquito</name>
    <dbReference type="NCBI Taxonomy" id="74873"/>
    <lineage>
        <taxon>Eukaryota</taxon>
        <taxon>Metazoa</taxon>
        <taxon>Ecdysozoa</taxon>
        <taxon>Arthropoda</taxon>
        <taxon>Hexapoda</taxon>
        <taxon>Insecta</taxon>
        <taxon>Pterygota</taxon>
        <taxon>Neoptera</taxon>
        <taxon>Endopterygota</taxon>
        <taxon>Diptera</taxon>
        <taxon>Nematocera</taxon>
        <taxon>Culicoidea</taxon>
        <taxon>Culicidae</taxon>
        <taxon>Anophelinae</taxon>
        <taxon>Anopheles</taxon>
    </lineage>
</organism>
<name>A0A084VRP9_ANOSI</name>
<dbReference type="GO" id="GO:0016779">
    <property type="term" value="F:nucleotidyltransferase activity"/>
    <property type="evidence" value="ECO:0007669"/>
    <property type="project" value="UniProtKB-KW"/>
</dbReference>
<proteinExistence type="predicted"/>
<evidence type="ECO:0000313" key="2">
    <source>
        <dbReference type="EMBL" id="KFB40643.1"/>
    </source>
</evidence>
<dbReference type="AlphaFoldDB" id="A0A084VRP9"/>
<sequence length="122" mass="13480">MHDGSFPQTRSKLPDLRPKLASASLASKLMSFKPPRLNALIRPPISGEGHGGQGWNSSVNIRRNQADCKSNLARRMIAVRNACTNAAPGWKERTTFAFNSRPETLSDDSVARQGVYNQRFPT</sequence>
<dbReference type="EMBL" id="KE525036">
    <property type="protein sequence ID" value="KFB40643.1"/>
    <property type="molecule type" value="Genomic_DNA"/>
</dbReference>
<keyword evidence="2" id="KW-0548">Nucleotidyltransferase</keyword>
<dbReference type="Proteomes" id="UP000030765">
    <property type="component" value="Unassembled WGS sequence"/>
</dbReference>
<dbReference type="EMBL" id="ATLV01015763">
    <property type="status" value="NOT_ANNOTATED_CDS"/>
    <property type="molecule type" value="Genomic_DNA"/>
</dbReference>
<reference evidence="2 4" key="1">
    <citation type="journal article" date="2014" name="BMC Genomics">
        <title>Genome sequence of Anopheles sinensis provides insight into genetics basis of mosquito competence for malaria parasites.</title>
        <authorList>
            <person name="Zhou D."/>
            <person name="Zhang D."/>
            <person name="Ding G."/>
            <person name="Shi L."/>
            <person name="Hou Q."/>
            <person name="Ye Y."/>
            <person name="Xu Y."/>
            <person name="Zhou H."/>
            <person name="Xiong C."/>
            <person name="Li S."/>
            <person name="Yu J."/>
            <person name="Hong S."/>
            <person name="Yu X."/>
            <person name="Zou P."/>
            <person name="Chen C."/>
            <person name="Chang X."/>
            <person name="Wang W."/>
            <person name="Lv Y."/>
            <person name="Sun Y."/>
            <person name="Ma L."/>
            <person name="Shen B."/>
            <person name="Zhu C."/>
        </authorList>
    </citation>
    <scope>NUCLEOTIDE SEQUENCE [LARGE SCALE GENOMIC DNA]</scope>
</reference>